<dbReference type="EMBL" id="JADGKB010000002">
    <property type="protein sequence ID" value="KAJ3262380.1"/>
    <property type="molecule type" value="Genomic_DNA"/>
</dbReference>
<sequence length="316" mass="36285">MATLSSLIFVALNDIDSTTGIKEYEDSQTKNCSSKLYSHLPKCRACVKKNGELCRFKNFRRFFRLNGLSSGPVFYFGDPPVFNLPKLDYFALIIKSRWINYLHVEAIYRPELFKCDYCSFPTGVCPRNDILVMHTDTVFPKLLNLMENKRVTLIDCKTGSKIKAFLESVAMNKRVLKYQDYFGGYNDYLPKLPLQNLLDFSLVKFDPYVEFGSECDSGSCTNPLTLLKTDQLCVMIQGEGVVEWDIWEYHSLKQAIQDITPLDPFKDPSWFLDDYWKHQLPKAKRIEQCVGDIVYLPAGSAFQTVNKCLAVLVNSN</sequence>
<dbReference type="AlphaFoldDB" id="A0AAD5YBC8"/>
<dbReference type="Proteomes" id="UP001210925">
    <property type="component" value="Unassembled WGS sequence"/>
</dbReference>
<organism evidence="2 3">
    <name type="scientific">Boothiomyces macroporosus</name>
    <dbReference type="NCBI Taxonomy" id="261099"/>
    <lineage>
        <taxon>Eukaryota</taxon>
        <taxon>Fungi</taxon>
        <taxon>Fungi incertae sedis</taxon>
        <taxon>Chytridiomycota</taxon>
        <taxon>Chytridiomycota incertae sedis</taxon>
        <taxon>Chytridiomycetes</taxon>
        <taxon>Rhizophydiales</taxon>
        <taxon>Terramycetaceae</taxon>
        <taxon>Boothiomyces</taxon>
    </lineage>
</organism>
<keyword evidence="3" id="KW-1185">Reference proteome</keyword>
<evidence type="ECO:0000313" key="2">
    <source>
        <dbReference type="EMBL" id="KAJ3262380.1"/>
    </source>
</evidence>
<evidence type="ECO:0000313" key="1">
    <source>
        <dbReference type="EMBL" id="KAJ3262354.1"/>
    </source>
</evidence>
<comment type="caution">
    <text evidence="2">The sequence shown here is derived from an EMBL/GenBank/DDBJ whole genome shotgun (WGS) entry which is preliminary data.</text>
</comment>
<evidence type="ECO:0000313" key="3">
    <source>
        <dbReference type="Proteomes" id="UP001210925"/>
    </source>
</evidence>
<name>A0AAD5YBC8_9FUNG</name>
<evidence type="ECO:0008006" key="4">
    <source>
        <dbReference type="Google" id="ProtNLM"/>
    </source>
</evidence>
<accession>A0AAD5YBC8</accession>
<reference evidence="2" key="1">
    <citation type="submission" date="2020-05" db="EMBL/GenBank/DDBJ databases">
        <title>Phylogenomic resolution of chytrid fungi.</title>
        <authorList>
            <person name="Stajich J.E."/>
            <person name="Amses K."/>
            <person name="Simmons R."/>
            <person name="Seto K."/>
            <person name="Myers J."/>
            <person name="Bonds A."/>
            <person name="Quandt C.A."/>
            <person name="Barry K."/>
            <person name="Liu P."/>
            <person name="Grigoriev I."/>
            <person name="Longcore J.E."/>
            <person name="James T.Y."/>
        </authorList>
    </citation>
    <scope>NUCLEOTIDE SEQUENCE</scope>
    <source>
        <strain evidence="2">PLAUS21</strain>
    </source>
</reference>
<gene>
    <name evidence="1" type="ORF">HK103_002769</name>
    <name evidence="2" type="ORF">HK103_002796</name>
</gene>
<dbReference type="EMBL" id="JADGKB010000002">
    <property type="protein sequence ID" value="KAJ3262354.1"/>
    <property type="molecule type" value="Genomic_DNA"/>
</dbReference>
<protein>
    <recommendedName>
        <fullName evidence="4">JmjC domain-containing protein</fullName>
    </recommendedName>
</protein>
<proteinExistence type="predicted"/>